<dbReference type="Proteomes" id="UP000215771">
    <property type="component" value="Unassembled WGS sequence"/>
</dbReference>
<accession>A0A269PD30</accession>
<dbReference type="EMBL" id="NQMQ01000023">
    <property type="protein sequence ID" value="PAJ68687.1"/>
    <property type="molecule type" value="Genomic_DNA"/>
</dbReference>
<reference evidence="1 2" key="1">
    <citation type="submission" date="2017-08" db="EMBL/GenBank/DDBJ databases">
        <authorList>
            <person name="de Groot N.N."/>
        </authorList>
    </citation>
    <scope>NUCLEOTIDE SEQUENCE [LARGE SCALE GENOMIC DNA]</scope>
    <source>
        <strain evidence="1 2">NBT06-6</strain>
    </source>
</reference>
<evidence type="ECO:0000313" key="1">
    <source>
        <dbReference type="EMBL" id="PAJ68687.1"/>
    </source>
</evidence>
<dbReference type="AlphaFoldDB" id="A0A269PD30"/>
<sequence length="402" mass="45660">MHEILHWEKDRTFFRIHHARLANAGEAIEPIKSRISTTFFEPSENSRRGETELQWLEWQAHRLAPRVLIPKSTFTKAAIEAMDSSPELSCGALLDQLADLYQVSRSAVKYRLLEVGLKNRISKLPEYDSVYGFMGEGAEDFIAITHVDAAVLLSQNARLRQWVQAGDYIFVEGYFVRNSTRYVRVDARGAYRLKPAAKRSPKKALLRIRSVVTKDYVGLNRDLDTLFHLEHRYGVDKRIIYIDPAHQATPDDHENEKVYAAAAKTMSTAIEEAGELDDIISNRQASLCQVITNLFEYRGIRYPQTFTERTGLYDALFNKIQHDRLTTMKRETLMAIAVGLDLNAYATTKLMEKSGIHLSRDTSPDNVYLLMLERCPGISIHDANGILDAHGLELLGSKSRSS</sequence>
<protein>
    <submittedName>
        <fullName evidence="1">Uncharacterized protein</fullName>
    </submittedName>
</protein>
<evidence type="ECO:0000313" key="2">
    <source>
        <dbReference type="Proteomes" id="UP000215771"/>
    </source>
</evidence>
<comment type="caution">
    <text evidence="1">The sequence shown here is derived from an EMBL/GenBank/DDBJ whole genome shotgun (WGS) entry which is preliminary data.</text>
</comment>
<organism evidence="1 2">
    <name type="scientific">Corynebacterium hadale</name>
    <dbReference type="NCBI Taxonomy" id="2026255"/>
    <lineage>
        <taxon>Bacteria</taxon>
        <taxon>Bacillati</taxon>
        <taxon>Actinomycetota</taxon>
        <taxon>Actinomycetes</taxon>
        <taxon>Mycobacteriales</taxon>
        <taxon>Corynebacteriaceae</taxon>
        <taxon>Corynebacterium</taxon>
    </lineage>
</organism>
<proteinExistence type="predicted"/>
<name>A0A269PD30_9CORY</name>
<gene>
    <name evidence="1" type="ORF">CIG21_10335</name>
</gene>